<accession>A0AAD1D805</accession>
<keyword evidence="4 5" id="KW-0071">Autoinducer synthesis</keyword>
<reference evidence="6 8" key="1">
    <citation type="submission" date="2018-06" db="EMBL/GenBank/DDBJ databases">
        <title>Complete Genome Sequence of the Microcystin-Degrading Bacterium Sphingosinicella microcystinivorans Strain B-9.</title>
        <authorList>
            <person name="Jin H."/>
            <person name="Nishizawa T."/>
            <person name="Guo Y."/>
            <person name="Nishizawa A."/>
            <person name="Park H."/>
            <person name="Kato H."/>
            <person name="Tsuji K."/>
            <person name="Harada K."/>
        </authorList>
    </citation>
    <scope>NUCLEOTIDE SEQUENCE [LARGE SCALE GENOMIC DNA]</scope>
    <source>
        <strain evidence="6 8">B9</strain>
    </source>
</reference>
<comment type="similarity">
    <text evidence="5">Belongs to the autoinducer synthase family.</text>
</comment>
<evidence type="ECO:0000313" key="9">
    <source>
        <dbReference type="Proteomes" id="UP000276029"/>
    </source>
</evidence>
<organism evidence="6 8">
    <name type="scientific">Sphingosinicella microcystinivorans</name>
    <dbReference type="NCBI Taxonomy" id="335406"/>
    <lineage>
        <taxon>Bacteria</taxon>
        <taxon>Pseudomonadati</taxon>
        <taxon>Pseudomonadota</taxon>
        <taxon>Alphaproteobacteria</taxon>
        <taxon>Sphingomonadales</taxon>
        <taxon>Sphingosinicellaceae</taxon>
        <taxon>Sphingosinicella</taxon>
    </lineage>
</organism>
<dbReference type="Gene3D" id="3.40.630.30">
    <property type="match status" value="1"/>
</dbReference>
<dbReference type="Pfam" id="PF00765">
    <property type="entry name" value="Autoind_synth"/>
    <property type="match status" value="1"/>
</dbReference>
<evidence type="ECO:0000313" key="6">
    <source>
        <dbReference type="EMBL" id="BBE35254.1"/>
    </source>
</evidence>
<evidence type="ECO:0000313" key="7">
    <source>
        <dbReference type="EMBL" id="RKS92232.1"/>
    </source>
</evidence>
<evidence type="ECO:0000256" key="4">
    <source>
        <dbReference type="ARBA" id="ARBA00022929"/>
    </source>
</evidence>
<keyword evidence="2" id="KW-0808">Transferase</keyword>
<dbReference type="SUPFAM" id="SSF55729">
    <property type="entry name" value="Acyl-CoA N-acyltransferases (Nat)"/>
    <property type="match status" value="1"/>
</dbReference>
<reference evidence="7 9" key="2">
    <citation type="submission" date="2018-10" db="EMBL/GenBank/DDBJ databases">
        <title>Genomic Encyclopedia of Type Strains, Phase IV (KMG-IV): sequencing the most valuable type-strain genomes for metagenomic binning, comparative biology and taxonomic classification.</title>
        <authorList>
            <person name="Goeker M."/>
        </authorList>
    </citation>
    <scope>NUCLEOTIDE SEQUENCE [LARGE SCALE GENOMIC DNA]</scope>
    <source>
        <strain evidence="7 9">DSM 19791</strain>
    </source>
</reference>
<dbReference type="GO" id="GO:0016740">
    <property type="term" value="F:transferase activity"/>
    <property type="evidence" value="ECO:0007669"/>
    <property type="project" value="UniProtKB-KW"/>
</dbReference>
<gene>
    <name evidence="7" type="ORF">DFR51_1819</name>
    <name evidence="6" type="ORF">SmB9_29120</name>
</gene>
<dbReference type="GO" id="GO:0009372">
    <property type="term" value="P:quorum sensing"/>
    <property type="evidence" value="ECO:0007669"/>
    <property type="project" value="UniProtKB-UniRule"/>
</dbReference>
<evidence type="ECO:0000256" key="3">
    <source>
        <dbReference type="ARBA" id="ARBA00022691"/>
    </source>
</evidence>
<evidence type="ECO:0000256" key="2">
    <source>
        <dbReference type="ARBA" id="ARBA00022679"/>
    </source>
</evidence>
<proteinExistence type="inferred from homology"/>
<dbReference type="PROSITE" id="PS51187">
    <property type="entry name" value="AUTOINDUCER_SYNTH_2"/>
    <property type="match status" value="1"/>
</dbReference>
<evidence type="ECO:0000256" key="5">
    <source>
        <dbReference type="PROSITE-ProRule" id="PRU00533"/>
    </source>
</evidence>
<dbReference type="GO" id="GO:0007165">
    <property type="term" value="P:signal transduction"/>
    <property type="evidence" value="ECO:0007669"/>
    <property type="project" value="TreeGrafter"/>
</dbReference>
<dbReference type="Proteomes" id="UP000276029">
    <property type="component" value="Unassembled WGS sequence"/>
</dbReference>
<dbReference type="PANTHER" id="PTHR39322:SF1">
    <property type="entry name" value="ISOVALERYL-HOMOSERINE LACTONE SYNTHASE"/>
    <property type="match status" value="1"/>
</dbReference>
<dbReference type="AlphaFoldDB" id="A0AAD1D805"/>
<keyword evidence="1 5" id="KW-0673">Quorum sensing</keyword>
<protein>
    <submittedName>
        <fullName evidence="6 7">Acyl-homoserine-lactone synthase</fullName>
    </submittedName>
</protein>
<dbReference type="RefSeq" id="WP_121049468.1">
    <property type="nucleotide sequence ID" value="NZ_AP018711.1"/>
</dbReference>
<dbReference type="Proteomes" id="UP000275727">
    <property type="component" value="Chromosome"/>
</dbReference>
<name>A0AAD1D805_SPHMI</name>
<keyword evidence="3" id="KW-0949">S-adenosyl-L-methionine</keyword>
<dbReference type="PANTHER" id="PTHR39322">
    <property type="entry name" value="ACYL-HOMOSERINE-LACTONE SYNTHASE"/>
    <property type="match status" value="1"/>
</dbReference>
<sequence>MIRISRGYCLTRPLDATMFEDRRRLFIELMRWNLPVVSGRYEIDQFDGDHAVYIAECDARGRHRGSMRLLPADRPCLLAALFAELVDGTLPHGGDAFEITRLCLPAHYRAAERLAIRNRLITAMVDHALAADIKTLFGLVRPRFREAILAMGWEAAPLGPVRAIGGMSLGAFRIAIDADTPARLARTGIYAAGATLAAAA</sequence>
<evidence type="ECO:0000256" key="1">
    <source>
        <dbReference type="ARBA" id="ARBA00022654"/>
    </source>
</evidence>
<dbReference type="EMBL" id="AP018711">
    <property type="protein sequence ID" value="BBE35254.1"/>
    <property type="molecule type" value="Genomic_DNA"/>
</dbReference>
<keyword evidence="9" id="KW-1185">Reference proteome</keyword>
<dbReference type="InterPro" id="IPR001690">
    <property type="entry name" value="Autoind_synthase"/>
</dbReference>
<dbReference type="EMBL" id="RBWX01000007">
    <property type="protein sequence ID" value="RKS92232.1"/>
    <property type="molecule type" value="Genomic_DNA"/>
</dbReference>
<dbReference type="KEGG" id="smic:SmB9_29120"/>
<dbReference type="InterPro" id="IPR016181">
    <property type="entry name" value="Acyl_CoA_acyltransferase"/>
</dbReference>
<evidence type="ECO:0000313" key="8">
    <source>
        <dbReference type="Proteomes" id="UP000275727"/>
    </source>
</evidence>